<sequence>MEMRVRDEAGVTVPAVGSVYGRAFGLACVRAALGVRLFITLWAVNGEQVTIATVWSGVAAMSTTVMCR</sequence>
<dbReference type="Proteomes" id="UP000309174">
    <property type="component" value="Unassembled WGS sequence"/>
</dbReference>
<proteinExistence type="predicted"/>
<gene>
    <name evidence="1" type="ORF">ETD83_16040</name>
</gene>
<comment type="caution">
    <text evidence="1">The sequence shown here is derived from an EMBL/GenBank/DDBJ whole genome shotgun (WGS) entry which is preliminary data.</text>
</comment>
<reference evidence="1 2" key="1">
    <citation type="submission" date="2019-05" db="EMBL/GenBank/DDBJ databases">
        <title>Draft genome sequence of Actinomadura sp. 14C53.</title>
        <authorList>
            <person name="Saricaoglu S."/>
            <person name="Isik K."/>
        </authorList>
    </citation>
    <scope>NUCLEOTIDE SEQUENCE [LARGE SCALE GENOMIC DNA]</scope>
    <source>
        <strain evidence="1 2">14C53</strain>
    </source>
</reference>
<keyword evidence="2" id="KW-1185">Reference proteome</keyword>
<evidence type="ECO:0000313" key="2">
    <source>
        <dbReference type="Proteomes" id="UP000309174"/>
    </source>
</evidence>
<protein>
    <submittedName>
        <fullName evidence="1">Uncharacterized protein</fullName>
    </submittedName>
</protein>
<dbReference type="OrthoDB" id="3638638at2"/>
<dbReference type="EMBL" id="VCKW01000071">
    <property type="protein sequence ID" value="TMR00765.1"/>
    <property type="molecule type" value="Genomic_DNA"/>
</dbReference>
<dbReference type="AlphaFoldDB" id="A0A5C4JE54"/>
<organism evidence="1 2">
    <name type="scientific">Actinomadura soli</name>
    <dbReference type="NCBI Taxonomy" id="2508997"/>
    <lineage>
        <taxon>Bacteria</taxon>
        <taxon>Bacillati</taxon>
        <taxon>Actinomycetota</taxon>
        <taxon>Actinomycetes</taxon>
        <taxon>Streptosporangiales</taxon>
        <taxon>Thermomonosporaceae</taxon>
        <taxon>Actinomadura</taxon>
    </lineage>
</organism>
<name>A0A5C4JE54_9ACTN</name>
<evidence type="ECO:0000313" key="1">
    <source>
        <dbReference type="EMBL" id="TMR00765.1"/>
    </source>
</evidence>
<accession>A0A5C4JE54</accession>
<dbReference type="RefSeq" id="WP_138645931.1">
    <property type="nucleotide sequence ID" value="NZ_VCKW01000071.1"/>
</dbReference>